<reference evidence="4 5" key="1">
    <citation type="journal article" date="2011" name="Curr. Microbiol.">
        <title>Luteibacter jiangsuensis sp. nov.: a methamidophos-degrading bacterium isolated from a methamidophos-manufacturing factory.</title>
        <authorList>
            <person name="Wang L."/>
            <person name="Wang G.L."/>
            <person name="Li S.P."/>
            <person name="Jiang J.D."/>
        </authorList>
    </citation>
    <scope>NUCLEOTIDE SEQUENCE [LARGE SCALE GENOMIC DNA]</scope>
    <source>
        <strain evidence="4 5">CGMCC 1.10133</strain>
    </source>
</reference>
<accession>A0ABX0Q5D1</accession>
<feature type="domain" description="Peptidase M16 N-terminal" evidence="2">
    <location>
        <begin position="517"/>
        <end position="638"/>
    </location>
</feature>
<proteinExistence type="predicted"/>
<keyword evidence="5" id="KW-1185">Reference proteome</keyword>
<dbReference type="Gene3D" id="3.30.830.10">
    <property type="entry name" value="Metalloenzyme, LuxS/M16 peptidase-like"/>
    <property type="match status" value="4"/>
</dbReference>
<feature type="domain" description="Peptidase M16 C-terminal" evidence="3">
    <location>
        <begin position="202"/>
        <end position="375"/>
    </location>
</feature>
<feature type="chain" id="PRO_5047425555" evidence="1">
    <location>
        <begin position="22"/>
        <end position="961"/>
    </location>
</feature>
<organism evidence="4 5">
    <name type="scientific">Luteibacter jiangsuensis</name>
    <dbReference type="NCBI Taxonomy" id="637577"/>
    <lineage>
        <taxon>Bacteria</taxon>
        <taxon>Pseudomonadati</taxon>
        <taxon>Pseudomonadota</taxon>
        <taxon>Gammaproteobacteria</taxon>
        <taxon>Lysobacterales</taxon>
        <taxon>Rhodanobacteraceae</taxon>
        <taxon>Luteibacter</taxon>
    </lineage>
</organism>
<feature type="domain" description="Peptidase M16 C-terminal" evidence="3">
    <location>
        <begin position="673"/>
        <end position="852"/>
    </location>
</feature>
<dbReference type="EMBL" id="JAAQQR010000003">
    <property type="protein sequence ID" value="NID04951.1"/>
    <property type="molecule type" value="Genomic_DNA"/>
</dbReference>
<dbReference type="InterPro" id="IPR011249">
    <property type="entry name" value="Metalloenz_LuxS/M16"/>
</dbReference>
<dbReference type="InterPro" id="IPR011765">
    <property type="entry name" value="Pept_M16_N"/>
</dbReference>
<dbReference type="Pfam" id="PF00675">
    <property type="entry name" value="Peptidase_M16"/>
    <property type="match status" value="2"/>
</dbReference>
<dbReference type="SUPFAM" id="SSF63411">
    <property type="entry name" value="LuxS/MPP-like metallohydrolase"/>
    <property type="match status" value="4"/>
</dbReference>
<dbReference type="InterPro" id="IPR007863">
    <property type="entry name" value="Peptidase_M16_C"/>
</dbReference>
<protein>
    <submittedName>
        <fullName evidence="4">Insulinase family protein</fullName>
    </submittedName>
</protein>
<dbReference type="Proteomes" id="UP001429601">
    <property type="component" value="Unassembled WGS sequence"/>
</dbReference>
<evidence type="ECO:0000313" key="5">
    <source>
        <dbReference type="Proteomes" id="UP001429601"/>
    </source>
</evidence>
<evidence type="ECO:0000256" key="1">
    <source>
        <dbReference type="SAM" id="SignalP"/>
    </source>
</evidence>
<evidence type="ECO:0000259" key="2">
    <source>
        <dbReference type="Pfam" id="PF00675"/>
    </source>
</evidence>
<dbReference type="PANTHER" id="PTHR11851:SF224">
    <property type="entry name" value="PROCESSING PROTEASE"/>
    <property type="match status" value="1"/>
</dbReference>
<gene>
    <name evidence="4" type="ORF">HBF26_08640</name>
</gene>
<feature type="domain" description="Peptidase M16 N-terminal" evidence="2">
    <location>
        <begin position="45"/>
        <end position="182"/>
    </location>
</feature>
<comment type="caution">
    <text evidence="4">The sequence shown here is derived from an EMBL/GenBank/DDBJ whole genome shotgun (WGS) entry which is preliminary data.</text>
</comment>
<keyword evidence="1" id="KW-0732">Signal</keyword>
<dbReference type="RefSeq" id="WP_167125054.1">
    <property type="nucleotide sequence ID" value="NZ_JAAQQR010000003.1"/>
</dbReference>
<dbReference type="Pfam" id="PF05193">
    <property type="entry name" value="Peptidase_M16_C"/>
    <property type="match status" value="2"/>
</dbReference>
<evidence type="ECO:0000259" key="3">
    <source>
        <dbReference type="Pfam" id="PF05193"/>
    </source>
</evidence>
<name>A0ABX0Q5D1_9GAMM</name>
<sequence>MKKRYTLLAAGLMFLVGAVSAAPASTDAIPDIPFTRFQLSNGLTVVVHEDHKAPVVAVSIWYHVGSADEPKGKTGFAHLFEHLMFSGSENRKGTYFQPFELAGATDMNGTTWFDRTNYFETVPTTALDMALWMESDRMGHLLGAIGQKELDTQRGVVQNEKRQGENRPYGRVDENVLLNTYPANHPYHHDTIGSMADLDAASLADVKKWFHDYYGAANTTLVLAGDITPAQAKAKAEKYFGDIPAGPPVPRQQPWITPLQTSTRGVQHDQVAQVRILRTWVVPQLGSDDAIQLDLATTVLGGGKTSRLYQRLVYQDKLADDVSVGIAPFALAGQVQLSVDVKNGVDPAKVEAAIADVWKEFLANGPTDDELARARVVNSAGFIRGIEKVGGSGKAAILAEGQVYRNDPAAYKKDLERAQGATVASVLKASKTWLAKGDYTLTVLPAAPGFDPEAEDKAVVGLGPAGKKPAPVLPKPGNYTVAKSDVDRAKGVPSVDSFPNLVFPALQRGKLKNGVEVVLAERHTVPVTQVQVLFDAGYAADQGRKLGTASFTSTLLEESTASLDSVEVARRKERLGAFVTANCSLDTCAVGLNALNAQLKPSLDLFADIVRHPAFKAEDIERIRGQWLAGIAQEKTEPTGLALRTLPPLLYGPGHAYGIPFTGSGTAEAIASLKADDLKAFQRDFLRPDNMRILVAGDTTLAEILPQLNAVFGDWTPPASPVPKKNLGMVAVQPKPRVFLINRTDAPQSLILAGLIAPSTKAKNALDLGIANGAFGGTFTSRLNMNLREEKRWAYGAGSMLSDAQGQRPMLIYAPVQTDKTAQSAEEILKEAKAVVGAKPLTDDEIAKIRAQRVRALPGSFETTSAVLGAMTGILVYDRPDDYVQTLKPRIEAVDRRAAEAALSEVVRPDALTWVIVGDLRKIEAPIRALNLGEVQVIDADGHPVKQAGAGKDKHEAAPAN</sequence>
<dbReference type="InterPro" id="IPR050361">
    <property type="entry name" value="MPP/UQCRC_Complex"/>
</dbReference>
<feature type="signal peptide" evidence="1">
    <location>
        <begin position="1"/>
        <end position="21"/>
    </location>
</feature>
<evidence type="ECO:0000313" key="4">
    <source>
        <dbReference type="EMBL" id="NID04951.1"/>
    </source>
</evidence>
<dbReference type="PANTHER" id="PTHR11851">
    <property type="entry name" value="METALLOPROTEASE"/>
    <property type="match status" value="1"/>
</dbReference>